<evidence type="ECO:0000313" key="1">
    <source>
        <dbReference type="EMBL" id="SKB48936.1"/>
    </source>
</evidence>
<evidence type="ECO:0000313" key="2">
    <source>
        <dbReference type="Proteomes" id="UP000190897"/>
    </source>
</evidence>
<name>A0A1T5BNY4_9BACT</name>
<dbReference type="Proteomes" id="UP000190897">
    <property type="component" value="Unassembled WGS sequence"/>
</dbReference>
<dbReference type="EMBL" id="FUZA01000001">
    <property type="protein sequence ID" value="SKB48936.1"/>
    <property type="molecule type" value="Genomic_DNA"/>
</dbReference>
<proteinExistence type="predicted"/>
<protein>
    <submittedName>
        <fullName evidence="1">Uncharacterized protein</fullName>
    </submittedName>
</protein>
<reference evidence="2" key="1">
    <citation type="submission" date="2017-02" db="EMBL/GenBank/DDBJ databases">
        <authorList>
            <person name="Varghese N."/>
            <person name="Submissions S."/>
        </authorList>
    </citation>
    <scope>NUCLEOTIDE SEQUENCE [LARGE SCALE GENOMIC DNA]</scope>
    <source>
        <strain evidence="2">DSM 22270</strain>
    </source>
</reference>
<keyword evidence="2" id="KW-1185">Reference proteome</keyword>
<organism evidence="1 2">
    <name type="scientific">Dyadobacter psychrophilus</name>
    <dbReference type="NCBI Taxonomy" id="651661"/>
    <lineage>
        <taxon>Bacteria</taxon>
        <taxon>Pseudomonadati</taxon>
        <taxon>Bacteroidota</taxon>
        <taxon>Cytophagia</taxon>
        <taxon>Cytophagales</taxon>
        <taxon>Spirosomataceae</taxon>
        <taxon>Dyadobacter</taxon>
    </lineage>
</organism>
<dbReference type="STRING" id="651661.SAMN05660293_00498"/>
<gene>
    <name evidence="1" type="ORF">SAMN05660293_00498</name>
</gene>
<dbReference type="AlphaFoldDB" id="A0A1T5BNY4"/>
<accession>A0A1T5BNY4</accession>
<sequence>MRQRHLVSNHQSIKMATNIQIFSIYSVTSGVNTNFYLIRTMQPGYSNSSYTQQEMTESIETKKRNKILQLVAGNYENGVSQEFQFVGEFQEFPVGDKLYSKYGIDQMHIWYIETKFGHPWVIIGEATSEDQFLNDINSDEDLLDLHPTGRPKNLRVRFVTENDFNLSAITGYNLEHIPY</sequence>